<dbReference type="PANTHER" id="PTHR21716">
    <property type="entry name" value="TRANSMEMBRANE PROTEIN"/>
    <property type="match status" value="1"/>
</dbReference>
<comment type="subcellular location">
    <subcellularLocation>
        <location evidence="1">Membrane</location>
        <topology evidence="1">Multi-pass membrane protein</topology>
    </subcellularLocation>
</comment>
<keyword evidence="3 6" id="KW-0812">Transmembrane</keyword>
<evidence type="ECO:0000256" key="5">
    <source>
        <dbReference type="ARBA" id="ARBA00023136"/>
    </source>
</evidence>
<organism evidence="7 8">
    <name type="scientific">Methanobacterium alkalithermotolerans</name>
    <dbReference type="NCBI Taxonomy" id="2731220"/>
    <lineage>
        <taxon>Archaea</taxon>
        <taxon>Methanobacteriati</taxon>
        <taxon>Methanobacteriota</taxon>
        <taxon>Methanomada group</taxon>
        <taxon>Methanobacteria</taxon>
        <taxon>Methanobacteriales</taxon>
        <taxon>Methanobacteriaceae</taxon>
        <taxon>Methanobacterium</taxon>
    </lineage>
</organism>
<dbReference type="PANTHER" id="PTHR21716:SF4">
    <property type="entry name" value="TRANSMEMBRANE PROTEIN 245"/>
    <property type="match status" value="1"/>
</dbReference>
<accession>A0A8T8K5M0</accession>
<name>A0A8T8K5M0_9EURY</name>
<dbReference type="AlphaFoldDB" id="A0A8T8K5M0"/>
<dbReference type="Pfam" id="PF01594">
    <property type="entry name" value="AI-2E_transport"/>
    <property type="match status" value="1"/>
</dbReference>
<reference evidence="7" key="1">
    <citation type="submission" date="2020-07" db="EMBL/GenBank/DDBJ databases">
        <title>Methanobacterium. sp. MethCan genome.</title>
        <authorList>
            <person name="Postec A."/>
            <person name="Quemeneur M."/>
        </authorList>
    </citation>
    <scope>NUCLEOTIDE SEQUENCE</scope>
    <source>
        <strain evidence="7">MethCAN</strain>
    </source>
</reference>
<feature type="transmembrane region" description="Helical" evidence="6">
    <location>
        <begin position="12"/>
        <end position="42"/>
    </location>
</feature>
<feature type="transmembrane region" description="Helical" evidence="6">
    <location>
        <begin position="54"/>
        <end position="79"/>
    </location>
</feature>
<dbReference type="EMBL" id="CP058560">
    <property type="protein sequence ID" value="QUH23209.1"/>
    <property type="molecule type" value="Genomic_DNA"/>
</dbReference>
<dbReference type="Proteomes" id="UP000681041">
    <property type="component" value="Chromosome"/>
</dbReference>
<feature type="transmembrane region" description="Helical" evidence="6">
    <location>
        <begin position="238"/>
        <end position="265"/>
    </location>
</feature>
<comment type="similarity">
    <text evidence="2">Belongs to the autoinducer-2 exporter (AI-2E) (TC 2.A.86) family.</text>
</comment>
<evidence type="ECO:0000256" key="3">
    <source>
        <dbReference type="ARBA" id="ARBA00022692"/>
    </source>
</evidence>
<feature type="transmembrane region" description="Helical" evidence="6">
    <location>
        <begin position="272"/>
        <end position="292"/>
    </location>
</feature>
<feature type="transmembrane region" description="Helical" evidence="6">
    <location>
        <begin position="312"/>
        <end position="338"/>
    </location>
</feature>
<evidence type="ECO:0000313" key="7">
    <source>
        <dbReference type="EMBL" id="QUH23209.1"/>
    </source>
</evidence>
<keyword evidence="8" id="KW-1185">Reference proteome</keyword>
<feature type="transmembrane region" description="Helical" evidence="6">
    <location>
        <begin position="156"/>
        <end position="174"/>
    </location>
</feature>
<gene>
    <name evidence="7" type="ORF">HYG87_05200</name>
</gene>
<dbReference type="KEGG" id="meme:HYG87_05200"/>
<keyword evidence="5 6" id="KW-0472">Membrane</keyword>
<dbReference type="GeneID" id="64820139"/>
<evidence type="ECO:0000256" key="2">
    <source>
        <dbReference type="ARBA" id="ARBA00009773"/>
    </source>
</evidence>
<sequence length="353" mass="38889">MIYKLKGTFTSSLFLVLILILLSLVVLSPILKMIILGAIFAYGLRPLSQKMEPYLRFNSLSIILAMVLIILPLIVLIIFSVESLIQVLPNVLGVAQSSASSNQINQSLNSTFSDLTIIIPDNFQSFITSAGGTLNSFIKDIFVGILNYLLEMVTSLPLLALQLLVFIASTFYLARDGDKLWEYINSAIPAKRKGFFHIMYDETEKVLKSIFYGHFLTSLVIGLMAVAGFYILGYPYALFLGILAGFLQFMPIIGPWPTYTVLLIYDILMGNYLRAVLVLILGVVLSGSDIYIRPKISGKYADIHPLIFLAGFLGGPLVWGLAGFILGPLILGVTYAGLMAYKKEGLEKNSAED</sequence>
<proteinExistence type="inferred from homology"/>
<evidence type="ECO:0000313" key="8">
    <source>
        <dbReference type="Proteomes" id="UP000681041"/>
    </source>
</evidence>
<evidence type="ECO:0000256" key="1">
    <source>
        <dbReference type="ARBA" id="ARBA00004141"/>
    </source>
</evidence>
<feature type="transmembrane region" description="Helical" evidence="6">
    <location>
        <begin position="209"/>
        <end position="232"/>
    </location>
</feature>
<dbReference type="RefSeq" id="WP_211534156.1">
    <property type="nucleotide sequence ID" value="NZ_CP058560.1"/>
</dbReference>
<dbReference type="GO" id="GO:0016020">
    <property type="term" value="C:membrane"/>
    <property type="evidence" value="ECO:0007669"/>
    <property type="project" value="UniProtKB-SubCell"/>
</dbReference>
<dbReference type="OrthoDB" id="137390at2157"/>
<evidence type="ECO:0000256" key="6">
    <source>
        <dbReference type="SAM" id="Phobius"/>
    </source>
</evidence>
<dbReference type="InterPro" id="IPR002549">
    <property type="entry name" value="AI-2E-like"/>
</dbReference>
<evidence type="ECO:0000256" key="4">
    <source>
        <dbReference type="ARBA" id="ARBA00022989"/>
    </source>
</evidence>
<protein>
    <submittedName>
        <fullName evidence="7">AI-2E family transporter</fullName>
    </submittedName>
</protein>
<keyword evidence="4 6" id="KW-1133">Transmembrane helix</keyword>